<keyword evidence="8 11" id="KW-0675">Receptor</keyword>
<dbReference type="InterPro" id="IPR004117">
    <property type="entry name" value="7tm6_olfct_rcpt"/>
</dbReference>
<accession>A0A0J7K8J3</accession>
<dbReference type="GO" id="GO:0004984">
    <property type="term" value="F:olfactory receptor activity"/>
    <property type="evidence" value="ECO:0007669"/>
    <property type="project" value="InterPro"/>
</dbReference>
<dbReference type="AlphaFoldDB" id="A0A0J7K8J3"/>
<evidence type="ECO:0000256" key="1">
    <source>
        <dbReference type="ARBA" id="ARBA00004651"/>
    </source>
</evidence>
<evidence type="ECO:0000256" key="4">
    <source>
        <dbReference type="ARBA" id="ARBA00022692"/>
    </source>
</evidence>
<keyword evidence="5" id="KW-0552">Olfaction</keyword>
<dbReference type="PANTHER" id="PTHR21137">
    <property type="entry name" value="ODORANT RECEPTOR"/>
    <property type="match status" value="1"/>
</dbReference>
<dbReference type="EMBL" id="LBMM01011569">
    <property type="protein sequence ID" value="KMQ86758.1"/>
    <property type="molecule type" value="Genomic_DNA"/>
</dbReference>
<evidence type="ECO:0000256" key="10">
    <source>
        <dbReference type="SAM" id="Phobius"/>
    </source>
</evidence>
<evidence type="ECO:0000256" key="9">
    <source>
        <dbReference type="ARBA" id="ARBA00023224"/>
    </source>
</evidence>
<evidence type="ECO:0000256" key="8">
    <source>
        <dbReference type="ARBA" id="ARBA00023170"/>
    </source>
</evidence>
<dbReference type="PANTHER" id="PTHR21137:SF35">
    <property type="entry name" value="ODORANT RECEPTOR 19A-RELATED"/>
    <property type="match status" value="1"/>
</dbReference>
<dbReference type="Proteomes" id="UP000036403">
    <property type="component" value="Unassembled WGS sequence"/>
</dbReference>
<keyword evidence="7 10" id="KW-0472">Membrane</keyword>
<feature type="transmembrane region" description="Helical" evidence="10">
    <location>
        <begin position="222"/>
        <end position="242"/>
    </location>
</feature>
<keyword evidence="12" id="KW-1185">Reference proteome</keyword>
<comment type="subcellular location">
    <subcellularLocation>
        <location evidence="1">Cell membrane</location>
        <topology evidence="1">Multi-pass membrane protein</topology>
    </subcellularLocation>
</comment>
<reference evidence="11 12" key="1">
    <citation type="submission" date="2015-04" db="EMBL/GenBank/DDBJ databases">
        <title>Lasius niger genome sequencing.</title>
        <authorList>
            <person name="Konorov E.A."/>
            <person name="Nikitin M.A."/>
            <person name="Kirill M.V."/>
            <person name="Chang P."/>
        </authorList>
    </citation>
    <scope>NUCLEOTIDE SEQUENCE [LARGE SCALE GENOMIC DNA]</scope>
    <source>
        <tissue evidence="11">Whole</tissue>
    </source>
</reference>
<evidence type="ECO:0000256" key="3">
    <source>
        <dbReference type="ARBA" id="ARBA00022606"/>
    </source>
</evidence>
<sequence>MQTTLSRLVKFGLHIYGIWPYAPSTVLFRLYWIMMLSMAQVFQYRYVIVNIHMDDFSQFMDGMVAVVFYSAGVLAANIDNPERVEPYKRELILKMELPFNISTNSIYVAVQSVQFYHLFFVACGITTINSLLVTLILHVSGQIDILRERLMKAFSKNATDSTEEISMQSLITKHQQIIVFSESIENLYTYIAFMMLLSDTLIICCLGYVIVTSLDTPNAAAILVKSVLFYITMNLEAFIYCLSGEYLSAKVSIERAR</sequence>
<evidence type="ECO:0000256" key="6">
    <source>
        <dbReference type="ARBA" id="ARBA00022989"/>
    </source>
</evidence>
<evidence type="ECO:0000256" key="2">
    <source>
        <dbReference type="ARBA" id="ARBA00022475"/>
    </source>
</evidence>
<gene>
    <name evidence="11" type="ORF">RF55_14187</name>
</gene>
<dbReference type="PaxDb" id="67767-A0A0J7K8J3"/>
<dbReference type="GO" id="GO:0005549">
    <property type="term" value="F:odorant binding"/>
    <property type="evidence" value="ECO:0007669"/>
    <property type="project" value="InterPro"/>
</dbReference>
<protein>
    <submittedName>
        <fullName evidence="11">Odorant receptor 92a</fullName>
    </submittedName>
</protein>
<keyword evidence="9" id="KW-0807">Transducer</keyword>
<dbReference type="STRING" id="67767.A0A0J7K8J3"/>
<evidence type="ECO:0000313" key="11">
    <source>
        <dbReference type="EMBL" id="KMQ86758.1"/>
    </source>
</evidence>
<dbReference type="GO" id="GO:0007165">
    <property type="term" value="P:signal transduction"/>
    <property type="evidence" value="ECO:0007669"/>
    <property type="project" value="UniProtKB-KW"/>
</dbReference>
<keyword evidence="3" id="KW-0716">Sensory transduction</keyword>
<feature type="transmembrane region" description="Helical" evidence="10">
    <location>
        <begin position="59"/>
        <end position="78"/>
    </location>
</feature>
<keyword evidence="2" id="KW-1003">Cell membrane</keyword>
<proteinExistence type="predicted"/>
<dbReference type="GO" id="GO:0005886">
    <property type="term" value="C:plasma membrane"/>
    <property type="evidence" value="ECO:0007669"/>
    <property type="project" value="UniProtKB-SubCell"/>
</dbReference>
<comment type="caution">
    <text evidence="11">The sequence shown here is derived from an EMBL/GenBank/DDBJ whole genome shotgun (WGS) entry which is preliminary data.</text>
</comment>
<evidence type="ECO:0000256" key="5">
    <source>
        <dbReference type="ARBA" id="ARBA00022725"/>
    </source>
</evidence>
<dbReference type="Pfam" id="PF02949">
    <property type="entry name" value="7tm_6"/>
    <property type="match status" value="1"/>
</dbReference>
<keyword evidence="4 10" id="KW-0812">Transmembrane</keyword>
<name>A0A0J7K8J3_LASNI</name>
<keyword evidence="6 10" id="KW-1133">Transmembrane helix</keyword>
<evidence type="ECO:0000256" key="7">
    <source>
        <dbReference type="ARBA" id="ARBA00023136"/>
    </source>
</evidence>
<dbReference type="OrthoDB" id="6765072at2759"/>
<feature type="transmembrane region" description="Helical" evidence="10">
    <location>
        <begin position="187"/>
        <end position="210"/>
    </location>
</feature>
<feature type="transmembrane region" description="Helical" evidence="10">
    <location>
        <begin position="115"/>
        <end position="139"/>
    </location>
</feature>
<evidence type="ECO:0000313" key="12">
    <source>
        <dbReference type="Proteomes" id="UP000036403"/>
    </source>
</evidence>
<organism evidence="11 12">
    <name type="scientific">Lasius niger</name>
    <name type="common">Black garden ant</name>
    <dbReference type="NCBI Taxonomy" id="67767"/>
    <lineage>
        <taxon>Eukaryota</taxon>
        <taxon>Metazoa</taxon>
        <taxon>Ecdysozoa</taxon>
        <taxon>Arthropoda</taxon>
        <taxon>Hexapoda</taxon>
        <taxon>Insecta</taxon>
        <taxon>Pterygota</taxon>
        <taxon>Neoptera</taxon>
        <taxon>Endopterygota</taxon>
        <taxon>Hymenoptera</taxon>
        <taxon>Apocrita</taxon>
        <taxon>Aculeata</taxon>
        <taxon>Formicoidea</taxon>
        <taxon>Formicidae</taxon>
        <taxon>Formicinae</taxon>
        <taxon>Lasius</taxon>
        <taxon>Lasius</taxon>
    </lineage>
</organism>